<dbReference type="EMBL" id="CM046399">
    <property type="protein sequence ID" value="KAI8528145.1"/>
    <property type="molecule type" value="Genomic_DNA"/>
</dbReference>
<protein>
    <submittedName>
        <fullName evidence="1">Uncharacterized protein</fullName>
    </submittedName>
</protein>
<organism evidence="1 2">
    <name type="scientific">Rhododendron molle</name>
    <name type="common">Chinese azalea</name>
    <name type="synonym">Azalea mollis</name>
    <dbReference type="NCBI Taxonomy" id="49168"/>
    <lineage>
        <taxon>Eukaryota</taxon>
        <taxon>Viridiplantae</taxon>
        <taxon>Streptophyta</taxon>
        <taxon>Embryophyta</taxon>
        <taxon>Tracheophyta</taxon>
        <taxon>Spermatophyta</taxon>
        <taxon>Magnoliopsida</taxon>
        <taxon>eudicotyledons</taxon>
        <taxon>Gunneridae</taxon>
        <taxon>Pentapetalae</taxon>
        <taxon>asterids</taxon>
        <taxon>Ericales</taxon>
        <taxon>Ericaceae</taxon>
        <taxon>Ericoideae</taxon>
        <taxon>Rhodoreae</taxon>
        <taxon>Rhododendron</taxon>
    </lineage>
</organism>
<sequence>MGEKNLFMDFDFLLINQFVSTNLSIFLHGSKKSSPWSLRWDGVGKVLRHSALNGLPCRGLRERIDFCSLSITHYPKSSVLRCLHLFSSLLCVWCGLLFCFRQGSQAVRLRSVCVKLVSSILYGVVPPGAHLLSLLINKKNGGEDGLIMPMCPFFGTMVLALIVKSGRSDTTACSERGETFANSWVCVVFDYVNAHFLLFLTECYIAGVVLFANPPPGLHLGFLLRENGKANVLKLYDAAFDGVIFCSYCLLSQFHIQVLTISSLPSSMGPKFVPKLESF</sequence>
<reference evidence="1" key="1">
    <citation type="submission" date="2022-02" db="EMBL/GenBank/DDBJ databases">
        <title>Plant Genome Project.</title>
        <authorList>
            <person name="Zhang R.-G."/>
        </authorList>
    </citation>
    <scope>NUCLEOTIDE SEQUENCE</scope>
    <source>
        <strain evidence="1">AT1</strain>
    </source>
</reference>
<evidence type="ECO:0000313" key="2">
    <source>
        <dbReference type="Proteomes" id="UP001062846"/>
    </source>
</evidence>
<evidence type="ECO:0000313" key="1">
    <source>
        <dbReference type="EMBL" id="KAI8528145.1"/>
    </source>
</evidence>
<dbReference type="Proteomes" id="UP001062846">
    <property type="component" value="Chromosome 12"/>
</dbReference>
<name>A0ACC0LHE7_RHOML</name>
<proteinExistence type="predicted"/>
<keyword evidence="2" id="KW-1185">Reference proteome</keyword>
<accession>A0ACC0LHE7</accession>
<gene>
    <name evidence="1" type="ORF">RHMOL_Rhmol12G0128500</name>
</gene>
<comment type="caution">
    <text evidence="1">The sequence shown here is derived from an EMBL/GenBank/DDBJ whole genome shotgun (WGS) entry which is preliminary data.</text>
</comment>